<accession>A0A2G8LGP0</accession>
<evidence type="ECO:0000313" key="5">
    <source>
        <dbReference type="EMBL" id="PIK59415.1"/>
    </source>
</evidence>
<feature type="domain" description="Neurotransmitter-gated ion-channel ligand-binding" evidence="4">
    <location>
        <begin position="39"/>
        <end position="138"/>
    </location>
</feature>
<evidence type="ECO:0000256" key="3">
    <source>
        <dbReference type="RuleBase" id="RU000687"/>
    </source>
</evidence>
<dbReference type="SUPFAM" id="SSF63712">
    <property type="entry name" value="Nicotinic receptor ligand binding domain-like"/>
    <property type="match status" value="1"/>
</dbReference>
<organism evidence="5 6">
    <name type="scientific">Stichopus japonicus</name>
    <name type="common">Sea cucumber</name>
    <dbReference type="NCBI Taxonomy" id="307972"/>
    <lineage>
        <taxon>Eukaryota</taxon>
        <taxon>Metazoa</taxon>
        <taxon>Echinodermata</taxon>
        <taxon>Eleutherozoa</taxon>
        <taxon>Echinozoa</taxon>
        <taxon>Holothuroidea</taxon>
        <taxon>Aspidochirotacea</taxon>
        <taxon>Aspidochirotida</taxon>
        <taxon>Stichopodidae</taxon>
        <taxon>Apostichopus</taxon>
    </lineage>
</organism>
<dbReference type="InterPro" id="IPR018000">
    <property type="entry name" value="Neurotransmitter_ion_chnl_CS"/>
</dbReference>
<evidence type="ECO:0000313" key="6">
    <source>
        <dbReference type="Proteomes" id="UP000230750"/>
    </source>
</evidence>
<dbReference type="GO" id="GO:0016020">
    <property type="term" value="C:membrane"/>
    <property type="evidence" value="ECO:0007669"/>
    <property type="project" value="UniProtKB-SubCell"/>
</dbReference>
<dbReference type="PANTHER" id="PTHR18945">
    <property type="entry name" value="NEUROTRANSMITTER GATED ION CHANNEL"/>
    <property type="match status" value="1"/>
</dbReference>
<dbReference type="PROSITE" id="PS00236">
    <property type="entry name" value="NEUROTR_ION_CHANNEL"/>
    <property type="match status" value="1"/>
</dbReference>
<evidence type="ECO:0000256" key="1">
    <source>
        <dbReference type="ARBA" id="ARBA00004141"/>
    </source>
</evidence>
<gene>
    <name evidence="5" type="ORF">BSL78_03628</name>
</gene>
<dbReference type="STRING" id="307972.A0A2G8LGP0"/>
<evidence type="ECO:0000259" key="4">
    <source>
        <dbReference type="Pfam" id="PF02931"/>
    </source>
</evidence>
<keyword evidence="2" id="KW-0472">Membrane</keyword>
<dbReference type="InterPro" id="IPR006201">
    <property type="entry name" value="Neur_channel"/>
</dbReference>
<sequence length="139" mass="16651">MAVDNLVERDFEKQNRTTSLWKELFENYDRRMRPYFGRFTVNVYLVQYWIDPRLRYTAPFELPPTSHLNNELWLPDLIFINSKMATLHQITLENRVVQISSNGLVYLSQRLRLVLACAMDFTYFPFDEQLCPIEMTSCK</sequence>
<comment type="subcellular location">
    <subcellularLocation>
        <location evidence="1">Membrane</location>
        <topology evidence="1">Multi-pass membrane protein</topology>
    </subcellularLocation>
</comment>
<dbReference type="Pfam" id="PF02931">
    <property type="entry name" value="Neur_chan_LBD"/>
    <property type="match status" value="1"/>
</dbReference>
<comment type="similarity">
    <text evidence="3">Belongs to the ligand-gated ion channel (TC 1.A.9) family.</text>
</comment>
<dbReference type="InterPro" id="IPR036734">
    <property type="entry name" value="Neur_chan_lig-bd_sf"/>
</dbReference>
<dbReference type="CDD" id="cd18987">
    <property type="entry name" value="LGIC_ECD_anion"/>
    <property type="match status" value="1"/>
</dbReference>
<keyword evidence="3" id="KW-0406">Ion transport</keyword>
<dbReference type="PRINTS" id="PR00252">
    <property type="entry name" value="NRIONCHANNEL"/>
</dbReference>
<dbReference type="Proteomes" id="UP000230750">
    <property type="component" value="Unassembled WGS sequence"/>
</dbReference>
<keyword evidence="3" id="KW-0407">Ion channel</keyword>
<keyword evidence="3" id="KW-0813">Transport</keyword>
<keyword evidence="5" id="KW-0675">Receptor</keyword>
<dbReference type="Gene3D" id="2.70.170.10">
    <property type="entry name" value="Neurotransmitter-gated ion-channel ligand-binding domain"/>
    <property type="match status" value="1"/>
</dbReference>
<proteinExistence type="inferred from homology"/>
<dbReference type="EMBL" id="MRZV01000083">
    <property type="protein sequence ID" value="PIK59415.1"/>
    <property type="molecule type" value="Genomic_DNA"/>
</dbReference>
<dbReference type="GO" id="GO:0004888">
    <property type="term" value="F:transmembrane signaling receptor activity"/>
    <property type="evidence" value="ECO:0007669"/>
    <property type="project" value="InterPro"/>
</dbReference>
<protein>
    <submittedName>
        <fullName evidence="5">Putative glycine receptor subunit alpha-2-like</fullName>
    </submittedName>
</protein>
<name>A0A2G8LGP0_STIJA</name>
<dbReference type="OrthoDB" id="8890589at2759"/>
<comment type="caution">
    <text evidence="5">The sequence shown here is derived from an EMBL/GenBank/DDBJ whole genome shotgun (WGS) entry which is preliminary data.</text>
</comment>
<dbReference type="GO" id="GO:0005230">
    <property type="term" value="F:extracellular ligand-gated monoatomic ion channel activity"/>
    <property type="evidence" value="ECO:0007669"/>
    <property type="project" value="InterPro"/>
</dbReference>
<reference evidence="5 6" key="1">
    <citation type="journal article" date="2017" name="PLoS Biol.">
        <title>The sea cucumber genome provides insights into morphological evolution and visceral regeneration.</title>
        <authorList>
            <person name="Zhang X."/>
            <person name="Sun L."/>
            <person name="Yuan J."/>
            <person name="Sun Y."/>
            <person name="Gao Y."/>
            <person name="Zhang L."/>
            <person name="Li S."/>
            <person name="Dai H."/>
            <person name="Hamel J.F."/>
            <person name="Liu C."/>
            <person name="Yu Y."/>
            <person name="Liu S."/>
            <person name="Lin W."/>
            <person name="Guo K."/>
            <person name="Jin S."/>
            <person name="Xu P."/>
            <person name="Storey K.B."/>
            <person name="Huan P."/>
            <person name="Zhang T."/>
            <person name="Zhou Y."/>
            <person name="Zhang J."/>
            <person name="Lin C."/>
            <person name="Li X."/>
            <person name="Xing L."/>
            <person name="Huo D."/>
            <person name="Sun M."/>
            <person name="Wang L."/>
            <person name="Mercier A."/>
            <person name="Li F."/>
            <person name="Yang H."/>
            <person name="Xiang J."/>
        </authorList>
    </citation>
    <scope>NUCLEOTIDE SEQUENCE [LARGE SCALE GENOMIC DNA]</scope>
    <source>
        <strain evidence="5">Shaxun</strain>
        <tissue evidence="5">Muscle</tissue>
    </source>
</reference>
<evidence type="ECO:0000256" key="2">
    <source>
        <dbReference type="ARBA" id="ARBA00023136"/>
    </source>
</evidence>
<dbReference type="AlphaFoldDB" id="A0A2G8LGP0"/>
<keyword evidence="6" id="KW-1185">Reference proteome</keyword>
<dbReference type="InterPro" id="IPR006202">
    <property type="entry name" value="Neur_chan_lig-bd"/>
</dbReference>